<keyword evidence="8 11" id="KW-0560">Oxidoreductase</keyword>
<dbReference type="NCBIfam" id="NF003645">
    <property type="entry name" value="PRK05286.1-2"/>
    <property type="match status" value="1"/>
</dbReference>
<sequence length="344" mass="38050">MYKSFVRPLLFKMGAEPAHKFTFNFLKVAFQLPFTKSLVYGLYNLNGKKLEREVFGLKFKNPVGLAAGFDKDAKLVNELAFMGFGFIEVGTVTPKPQSGNAEPRLFRLPNDNGLINRMGFNNNGVEKMRKRLGRRYASIIVGGNIGKNKTTPNENAVDDYIACFESLFDVVDYFAVNVSSPNTPNLRDLQEKEPLTKLLKTLMDLNNAKVKPKPILLKIAPDLTDSQLDDIIEIVSETGIAGIIATNTTISRENLKTDQQEIEEIGMGGLSGTPVRERSTEVIRYLHTKSNGAFPIIGVGGIHSADDAMEKLEAGASLLQLYTGFIYEGPDLIRKINERIIANG</sequence>
<feature type="binding site" evidence="11">
    <location>
        <position position="301"/>
    </location>
    <ligand>
        <name>FMN</name>
        <dbReference type="ChEBI" id="CHEBI:58210"/>
    </ligand>
</feature>
<dbReference type="PROSITE" id="PS00911">
    <property type="entry name" value="DHODEHASE_1"/>
    <property type="match status" value="1"/>
</dbReference>
<evidence type="ECO:0000256" key="3">
    <source>
        <dbReference type="ARBA" id="ARBA00005161"/>
    </source>
</evidence>
<dbReference type="AlphaFoldDB" id="A0A7K3WYR2"/>
<feature type="binding site" evidence="11">
    <location>
        <position position="144"/>
    </location>
    <ligand>
        <name>FMN</name>
        <dbReference type="ChEBI" id="CHEBI:58210"/>
    </ligand>
</feature>
<dbReference type="GO" id="GO:0005737">
    <property type="term" value="C:cytoplasm"/>
    <property type="evidence" value="ECO:0007669"/>
    <property type="project" value="InterPro"/>
</dbReference>
<keyword evidence="11" id="KW-1003">Cell membrane</keyword>
<dbReference type="SUPFAM" id="SSF51395">
    <property type="entry name" value="FMN-linked oxidoreductases"/>
    <property type="match status" value="1"/>
</dbReference>
<evidence type="ECO:0000256" key="9">
    <source>
        <dbReference type="ARBA" id="ARBA00023136"/>
    </source>
</evidence>
<keyword evidence="9 11" id="KW-0472">Membrane</keyword>
<evidence type="ECO:0000256" key="10">
    <source>
        <dbReference type="ARBA" id="ARBA00048639"/>
    </source>
</evidence>
<evidence type="ECO:0000313" key="13">
    <source>
        <dbReference type="EMBL" id="NEN25825.1"/>
    </source>
</evidence>
<comment type="similarity">
    <text evidence="4 11">Belongs to the dihydroorotate dehydrogenase family. Type 2 subfamily.</text>
</comment>
<comment type="caution">
    <text evidence="13">The sequence shown here is derived from an EMBL/GenBank/DDBJ whole genome shotgun (WGS) entry which is preliminary data.</text>
</comment>
<dbReference type="PIRSF" id="PIRSF000164">
    <property type="entry name" value="DHO_oxidase"/>
    <property type="match status" value="1"/>
</dbReference>
<dbReference type="PANTHER" id="PTHR48109">
    <property type="entry name" value="DIHYDROOROTATE DEHYDROGENASE (QUINONE), MITOCHONDRIAL-RELATED"/>
    <property type="match status" value="1"/>
</dbReference>
<keyword evidence="14" id="KW-1185">Reference proteome</keyword>
<evidence type="ECO:0000259" key="12">
    <source>
        <dbReference type="Pfam" id="PF01180"/>
    </source>
</evidence>
<protein>
    <recommendedName>
        <fullName evidence="11">Dihydroorotate dehydrogenase (quinone)</fullName>
        <ecNumber evidence="11">1.3.5.2</ecNumber>
    </recommendedName>
    <alternativeName>
        <fullName evidence="11">DHOdehase</fullName>
        <shortName evidence="11">DHOD</shortName>
        <shortName evidence="11">DHODase</shortName>
    </alternativeName>
    <alternativeName>
        <fullName evidence="11">Dihydroorotate oxidase</fullName>
    </alternativeName>
</protein>
<feature type="binding site" evidence="11">
    <location>
        <position position="91"/>
    </location>
    <ligand>
        <name>FMN</name>
        <dbReference type="ChEBI" id="CHEBI:58210"/>
    </ligand>
</feature>
<dbReference type="EC" id="1.3.5.2" evidence="11"/>
<feature type="binding site" evidence="11">
    <location>
        <begin position="322"/>
        <end position="323"/>
    </location>
    <ligand>
        <name>FMN</name>
        <dbReference type="ChEBI" id="CHEBI:58210"/>
    </ligand>
</feature>
<dbReference type="EMBL" id="JAAGVY010000087">
    <property type="protein sequence ID" value="NEN25825.1"/>
    <property type="molecule type" value="Genomic_DNA"/>
</dbReference>
<dbReference type="GO" id="GO:0005886">
    <property type="term" value="C:plasma membrane"/>
    <property type="evidence" value="ECO:0007669"/>
    <property type="project" value="UniProtKB-SubCell"/>
</dbReference>
<dbReference type="GO" id="GO:0044205">
    <property type="term" value="P:'de novo' UMP biosynthetic process"/>
    <property type="evidence" value="ECO:0007669"/>
    <property type="project" value="UniProtKB-UniRule"/>
</dbReference>
<feature type="active site" description="Nucleophile" evidence="11">
    <location>
        <position position="180"/>
    </location>
</feature>
<feature type="domain" description="Dihydroorotate dehydrogenase catalytic" evidence="12">
    <location>
        <begin position="50"/>
        <end position="341"/>
    </location>
</feature>
<dbReference type="CDD" id="cd04738">
    <property type="entry name" value="DHOD_2_like"/>
    <property type="match status" value="1"/>
</dbReference>
<dbReference type="Pfam" id="PF01180">
    <property type="entry name" value="DHO_dh"/>
    <property type="match status" value="1"/>
</dbReference>
<organism evidence="13 14">
    <name type="scientific">Cryomorpha ignava</name>
    <dbReference type="NCBI Taxonomy" id="101383"/>
    <lineage>
        <taxon>Bacteria</taxon>
        <taxon>Pseudomonadati</taxon>
        <taxon>Bacteroidota</taxon>
        <taxon>Flavobacteriia</taxon>
        <taxon>Flavobacteriales</taxon>
        <taxon>Cryomorphaceae</taxon>
        <taxon>Cryomorpha</taxon>
    </lineage>
</organism>
<dbReference type="Proteomes" id="UP000486602">
    <property type="component" value="Unassembled WGS sequence"/>
</dbReference>
<dbReference type="InterPro" id="IPR013785">
    <property type="entry name" value="Aldolase_TIM"/>
</dbReference>
<evidence type="ECO:0000256" key="4">
    <source>
        <dbReference type="ARBA" id="ARBA00005359"/>
    </source>
</evidence>
<evidence type="ECO:0000256" key="11">
    <source>
        <dbReference type="HAMAP-Rule" id="MF_00225"/>
    </source>
</evidence>
<dbReference type="PROSITE" id="PS00912">
    <property type="entry name" value="DHODEHASE_2"/>
    <property type="match status" value="1"/>
</dbReference>
<name>A0A7K3WYR2_9FLAO</name>
<keyword evidence="7 11" id="KW-0665">Pyrimidine biosynthesis</keyword>
<dbReference type="InterPro" id="IPR012135">
    <property type="entry name" value="Dihydroorotate_DH_1_2"/>
</dbReference>
<feature type="binding site" evidence="11">
    <location>
        <begin position="116"/>
        <end position="120"/>
    </location>
    <ligand>
        <name>substrate</name>
    </ligand>
</feature>
<feature type="binding site" evidence="11">
    <location>
        <position position="272"/>
    </location>
    <ligand>
        <name>FMN</name>
        <dbReference type="ChEBI" id="CHEBI:58210"/>
    </ligand>
</feature>
<dbReference type="GO" id="GO:0006207">
    <property type="term" value="P:'de novo' pyrimidine nucleobase biosynthetic process"/>
    <property type="evidence" value="ECO:0007669"/>
    <property type="project" value="UniProtKB-UniRule"/>
</dbReference>
<evidence type="ECO:0000256" key="6">
    <source>
        <dbReference type="ARBA" id="ARBA00022643"/>
    </source>
</evidence>
<feature type="binding site" evidence="11">
    <location>
        <position position="246"/>
    </location>
    <ligand>
        <name>FMN</name>
        <dbReference type="ChEBI" id="CHEBI:58210"/>
    </ligand>
</feature>
<comment type="cofactor">
    <cofactor evidence="11">
        <name>FMN</name>
        <dbReference type="ChEBI" id="CHEBI:58210"/>
    </cofactor>
    <text evidence="11">Binds 1 FMN per subunit.</text>
</comment>
<evidence type="ECO:0000256" key="2">
    <source>
        <dbReference type="ARBA" id="ARBA00004370"/>
    </source>
</evidence>
<evidence type="ECO:0000256" key="5">
    <source>
        <dbReference type="ARBA" id="ARBA00022630"/>
    </source>
</evidence>
<dbReference type="UniPathway" id="UPA00070">
    <property type="reaction ID" value="UER00946"/>
</dbReference>
<dbReference type="InterPro" id="IPR005719">
    <property type="entry name" value="Dihydroorotate_DH_2"/>
</dbReference>
<comment type="subunit">
    <text evidence="11">Monomer.</text>
</comment>
<proteinExistence type="inferred from homology"/>
<dbReference type="InterPro" id="IPR050074">
    <property type="entry name" value="DHO_dehydrogenase"/>
</dbReference>
<dbReference type="NCBIfam" id="NF003652">
    <property type="entry name" value="PRK05286.2-5"/>
    <property type="match status" value="1"/>
</dbReference>
<feature type="binding site" evidence="11">
    <location>
        <position position="177"/>
    </location>
    <ligand>
        <name>FMN</name>
        <dbReference type="ChEBI" id="CHEBI:58210"/>
    </ligand>
</feature>
<comment type="pathway">
    <text evidence="3 11">Pyrimidine metabolism; UMP biosynthesis via de novo pathway; orotate from (S)-dihydroorotate (quinone route): step 1/1.</text>
</comment>
<feature type="binding site" evidence="11">
    <location>
        <position position="182"/>
    </location>
    <ligand>
        <name>substrate</name>
    </ligand>
</feature>
<evidence type="ECO:0000256" key="7">
    <source>
        <dbReference type="ARBA" id="ARBA00022975"/>
    </source>
</evidence>
<keyword evidence="5 11" id="KW-0285">Flavoprotein</keyword>
<comment type="function">
    <text evidence="1 11">Catalyzes the conversion of dihydroorotate to orotate with quinone as electron acceptor.</text>
</comment>
<feature type="binding site" evidence="11">
    <location>
        <position position="71"/>
    </location>
    <ligand>
        <name>substrate</name>
    </ligand>
</feature>
<dbReference type="InterPro" id="IPR001295">
    <property type="entry name" value="Dihydroorotate_DH_CS"/>
</dbReference>
<dbReference type="RefSeq" id="WP_163287272.1">
    <property type="nucleotide sequence ID" value="NZ_JAAGVY010000087.1"/>
</dbReference>
<feature type="binding site" evidence="11">
    <location>
        <begin position="67"/>
        <end position="71"/>
    </location>
    <ligand>
        <name>FMN</name>
        <dbReference type="ChEBI" id="CHEBI:58210"/>
    </ligand>
</feature>
<evidence type="ECO:0000256" key="1">
    <source>
        <dbReference type="ARBA" id="ARBA00003125"/>
    </source>
</evidence>
<evidence type="ECO:0000313" key="14">
    <source>
        <dbReference type="Proteomes" id="UP000486602"/>
    </source>
</evidence>
<dbReference type="PANTHER" id="PTHR48109:SF4">
    <property type="entry name" value="DIHYDROOROTATE DEHYDROGENASE (QUINONE), MITOCHONDRIAL"/>
    <property type="match status" value="1"/>
</dbReference>
<evidence type="ECO:0000256" key="8">
    <source>
        <dbReference type="ARBA" id="ARBA00023002"/>
    </source>
</evidence>
<gene>
    <name evidence="11" type="primary">pyrD</name>
    <name evidence="13" type="ORF">G3O08_20250</name>
</gene>
<dbReference type="Gene3D" id="3.20.20.70">
    <property type="entry name" value="Aldolase class I"/>
    <property type="match status" value="1"/>
</dbReference>
<comment type="catalytic activity">
    <reaction evidence="10 11">
        <text>(S)-dihydroorotate + a quinone = orotate + a quinol</text>
        <dbReference type="Rhea" id="RHEA:30187"/>
        <dbReference type="ChEBI" id="CHEBI:24646"/>
        <dbReference type="ChEBI" id="CHEBI:30839"/>
        <dbReference type="ChEBI" id="CHEBI:30864"/>
        <dbReference type="ChEBI" id="CHEBI:132124"/>
        <dbReference type="EC" id="1.3.5.2"/>
    </reaction>
</comment>
<comment type="subcellular location">
    <subcellularLocation>
        <location evidence="11">Cell membrane</location>
        <topology evidence="11">Peripheral membrane protein</topology>
    </subcellularLocation>
    <subcellularLocation>
        <location evidence="2">Membrane</location>
    </subcellularLocation>
</comment>
<dbReference type="NCBIfam" id="TIGR01036">
    <property type="entry name" value="pyrD_sub2"/>
    <property type="match status" value="1"/>
</dbReference>
<feature type="binding site" evidence="11">
    <location>
        <position position="177"/>
    </location>
    <ligand>
        <name>substrate</name>
    </ligand>
</feature>
<dbReference type="InterPro" id="IPR005720">
    <property type="entry name" value="Dihydroorotate_DH_cat"/>
</dbReference>
<reference evidence="13 14" key="1">
    <citation type="submission" date="2020-02" db="EMBL/GenBank/DDBJ databases">
        <title>Out from the shadows clarifying the taxonomy of the family Cryomorphaceae and related taxa by utilizing the GTDB taxonomic framework.</title>
        <authorList>
            <person name="Bowman J.P."/>
        </authorList>
    </citation>
    <scope>NUCLEOTIDE SEQUENCE [LARGE SCALE GENOMIC DNA]</scope>
    <source>
        <strain evidence="13 14">QSSC 1-22</strain>
    </source>
</reference>
<feature type="binding site" evidence="11">
    <location>
        <position position="218"/>
    </location>
    <ligand>
        <name>FMN</name>
        <dbReference type="ChEBI" id="CHEBI:58210"/>
    </ligand>
</feature>
<accession>A0A7K3WYR2</accession>
<keyword evidence="6 11" id="KW-0288">FMN</keyword>
<dbReference type="GO" id="GO:0106430">
    <property type="term" value="F:dihydroorotate dehydrogenase (quinone) activity"/>
    <property type="evidence" value="ECO:0007669"/>
    <property type="project" value="UniProtKB-EC"/>
</dbReference>
<feature type="binding site" evidence="11">
    <location>
        <begin position="247"/>
        <end position="248"/>
    </location>
    <ligand>
        <name>substrate</name>
    </ligand>
</feature>
<dbReference type="HAMAP" id="MF_00225">
    <property type="entry name" value="DHO_dh_type2"/>
    <property type="match status" value="1"/>
</dbReference>